<organism evidence="6 7">
    <name type="scientific">Aplosporella prunicola CBS 121167</name>
    <dbReference type="NCBI Taxonomy" id="1176127"/>
    <lineage>
        <taxon>Eukaryota</taxon>
        <taxon>Fungi</taxon>
        <taxon>Dikarya</taxon>
        <taxon>Ascomycota</taxon>
        <taxon>Pezizomycotina</taxon>
        <taxon>Dothideomycetes</taxon>
        <taxon>Dothideomycetes incertae sedis</taxon>
        <taxon>Botryosphaeriales</taxon>
        <taxon>Aplosporellaceae</taxon>
        <taxon>Aplosporella</taxon>
    </lineage>
</organism>
<dbReference type="RefSeq" id="XP_033391151.1">
    <property type="nucleotide sequence ID" value="XM_033545104.1"/>
</dbReference>
<evidence type="ECO:0000256" key="2">
    <source>
        <dbReference type="ARBA" id="ARBA00022723"/>
    </source>
</evidence>
<dbReference type="InterPro" id="IPR002401">
    <property type="entry name" value="Cyt_P450_E_grp-I"/>
</dbReference>
<evidence type="ECO:0000256" key="3">
    <source>
        <dbReference type="ARBA" id="ARBA00023002"/>
    </source>
</evidence>
<dbReference type="GO" id="GO:0004497">
    <property type="term" value="F:monooxygenase activity"/>
    <property type="evidence" value="ECO:0007669"/>
    <property type="project" value="UniProtKB-KW"/>
</dbReference>
<proteinExistence type="inferred from homology"/>
<dbReference type="GeneID" id="54302599"/>
<comment type="similarity">
    <text evidence="1">Belongs to the cytochrome P450 family.</text>
</comment>
<keyword evidence="7" id="KW-1185">Reference proteome</keyword>
<dbReference type="Proteomes" id="UP000799438">
    <property type="component" value="Unassembled WGS sequence"/>
</dbReference>
<keyword evidence="2" id="KW-0479">Metal-binding</keyword>
<dbReference type="OrthoDB" id="1103324at2759"/>
<dbReference type="GO" id="GO:0005506">
    <property type="term" value="F:iron ion binding"/>
    <property type="evidence" value="ECO:0007669"/>
    <property type="project" value="InterPro"/>
</dbReference>
<reference evidence="6" key="1">
    <citation type="journal article" date="2020" name="Stud. Mycol.">
        <title>101 Dothideomycetes genomes: a test case for predicting lifestyles and emergence of pathogens.</title>
        <authorList>
            <person name="Haridas S."/>
            <person name="Albert R."/>
            <person name="Binder M."/>
            <person name="Bloem J."/>
            <person name="Labutti K."/>
            <person name="Salamov A."/>
            <person name="Andreopoulos B."/>
            <person name="Baker S."/>
            <person name="Barry K."/>
            <person name="Bills G."/>
            <person name="Bluhm B."/>
            <person name="Cannon C."/>
            <person name="Castanera R."/>
            <person name="Culley D."/>
            <person name="Daum C."/>
            <person name="Ezra D."/>
            <person name="Gonzalez J."/>
            <person name="Henrissat B."/>
            <person name="Kuo A."/>
            <person name="Liang C."/>
            <person name="Lipzen A."/>
            <person name="Lutzoni F."/>
            <person name="Magnuson J."/>
            <person name="Mondo S."/>
            <person name="Nolan M."/>
            <person name="Ohm R."/>
            <person name="Pangilinan J."/>
            <person name="Park H.-J."/>
            <person name="Ramirez L."/>
            <person name="Alfaro M."/>
            <person name="Sun H."/>
            <person name="Tritt A."/>
            <person name="Yoshinaga Y."/>
            <person name="Zwiers L.-H."/>
            <person name="Turgeon B."/>
            <person name="Goodwin S."/>
            <person name="Spatafora J."/>
            <person name="Crous P."/>
            <person name="Grigoriev I."/>
        </authorList>
    </citation>
    <scope>NUCLEOTIDE SEQUENCE</scope>
    <source>
        <strain evidence="6">CBS 121167</strain>
    </source>
</reference>
<dbReference type="Pfam" id="PF00067">
    <property type="entry name" value="p450"/>
    <property type="match status" value="2"/>
</dbReference>
<keyword evidence="5" id="KW-0503">Monooxygenase</keyword>
<protein>
    <recommendedName>
        <fullName evidence="8">Cytochrome P450</fullName>
    </recommendedName>
</protein>
<evidence type="ECO:0000256" key="1">
    <source>
        <dbReference type="ARBA" id="ARBA00010617"/>
    </source>
</evidence>
<name>A0A6A6AW69_9PEZI</name>
<accession>A0A6A6AW69</accession>
<keyword evidence="3" id="KW-0560">Oxidoreductase</keyword>
<evidence type="ECO:0000256" key="5">
    <source>
        <dbReference type="ARBA" id="ARBA00023033"/>
    </source>
</evidence>
<dbReference type="GO" id="GO:0020037">
    <property type="term" value="F:heme binding"/>
    <property type="evidence" value="ECO:0007669"/>
    <property type="project" value="InterPro"/>
</dbReference>
<evidence type="ECO:0000256" key="4">
    <source>
        <dbReference type="ARBA" id="ARBA00023004"/>
    </source>
</evidence>
<evidence type="ECO:0000313" key="6">
    <source>
        <dbReference type="EMBL" id="KAF2135433.1"/>
    </source>
</evidence>
<dbReference type="InterPro" id="IPR036396">
    <property type="entry name" value="Cyt_P450_sf"/>
</dbReference>
<dbReference type="EMBL" id="ML995585">
    <property type="protein sequence ID" value="KAF2135433.1"/>
    <property type="molecule type" value="Genomic_DNA"/>
</dbReference>
<evidence type="ECO:0008006" key="8">
    <source>
        <dbReference type="Google" id="ProtNLM"/>
    </source>
</evidence>
<dbReference type="GO" id="GO:0016705">
    <property type="term" value="F:oxidoreductase activity, acting on paired donors, with incorporation or reduction of molecular oxygen"/>
    <property type="evidence" value="ECO:0007669"/>
    <property type="project" value="InterPro"/>
</dbReference>
<dbReference type="PANTHER" id="PTHR46300:SF2">
    <property type="entry name" value="CYTOCHROME P450 MONOOXYGENASE ALNH-RELATED"/>
    <property type="match status" value="1"/>
</dbReference>
<dbReference type="InterPro" id="IPR001128">
    <property type="entry name" value="Cyt_P450"/>
</dbReference>
<dbReference type="SUPFAM" id="SSF48264">
    <property type="entry name" value="Cytochrome P450"/>
    <property type="match status" value="1"/>
</dbReference>
<dbReference type="InterPro" id="IPR050364">
    <property type="entry name" value="Cytochrome_P450_fung"/>
</dbReference>
<dbReference type="PRINTS" id="PR00463">
    <property type="entry name" value="EP450I"/>
</dbReference>
<sequence>MSATLILSGLAFALYLVYGALNYGHRRKDMPTGPKTLPFIGNLYQIPRSYAYLKFARQFGGIFTLKMGSATMAVISDRRLVRALIDKKSNIYSDRPPSHVTHDLITKGHHLLHLPIVNAEAVQLIHDLKLYPKDYLLYPKRFSNSIINSIPVPEKLWDNYKTRSLTVGDMMETLYEEILTDVEKRRGTRNLGSFIDIVLNQQDKLQLSRDKLKFLGGGIIEGGSGTSATLILIIIQALTLNLEVQEKAHREIAVVVGEDRSPQWSDMKNLPYINMIVKEGHRWRPILPLDDWVDGKFLPKDTIIMLNIWGMHMDPQTWEEPEKFNPDRHRDHPKLAHEYAASTISKLIWAFKFKHETGPDGRQIPIDSDPVTGYRTGTLYVPNKYSFKPVLRSEVIRDTVMREFGQAERDVFSRFDVSWSG</sequence>
<keyword evidence="4" id="KW-0408">Iron</keyword>
<gene>
    <name evidence="6" type="ORF">K452DRAFT_330207</name>
</gene>
<dbReference type="Gene3D" id="1.10.630.10">
    <property type="entry name" value="Cytochrome P450"/>
    <property type="match status" value="2"/>
</dbReference>
<dbReference type="AlphaFoldDB" id="A0A6A6AW69"/>
<dbReference type="PANTHER" id="PTHR46300">
    <property type="entry name" value="P450, PUTATIVE (EUROFUNG)-RELATED-RELATED"/>
    <property type="match status" value="1"/>
</dbReference>
<evidence type="ECO:0000313" key="7">
    <source>
        <dbReference type="Proteomes" id="UP000799438"/>
    </source>
</evidence>